<reference evidence="3" key="1">
    <citation type="submission" date="2016-11" db="UniProtKB">
        <authorList>
            <consortium name="WormBaseParasite"/>
        </authorList>
    </citation>
    <scope>IDENTIFICATION</scope>
</reference>
<feature type="compositionally biased region" description="Polar residues" evidence="1">
    <location>
        <begin position="1"/>
        <end position="13"/>
    </location>
</feature>
<feature type="region of interest" description="Disordered" evidence="1">
    <location>
        <begin position="1"/>
        <end position="120"/>
    </location>
</feature>
<dbReference type="Proteomes" id="UP000095287">
    <property type="component" value="Unplaced"/>
</dbReference>
<organism evidence="2 3">
    <name type="scientific">Steinernema glaseri</name>
    <dbReference type="NCBI Taxonomy" id="37863"/>
    <lineage>
        <taxon>Eukaryota</taxon>
        <taxon>Metazoa</taxon>
        <taxon>Ecdysozoa</taxon>
        <taxon>Nematoda</taxon>
        <taxon>Chromadorea</taxon>
        <taxon>Rhabditida</taxon>
        <taxon>Tylenchina</taxon>
        <taxon>Panagrolaimomorpha</taxon>
        <taxon>Strongyloidoidea</taxon>
        <taxon>Steinernematidae</taxon>
        <taxon>Steinernema</taxon>
    </lineage>
</organism>
<evidence type="ECO:0000313" key="2">
    <source>
        <dbReference type="Proteomes" id="UP000095287"/>
    </source>
</evidence>
<name>A0A1I7YTS3_9BILA</name>
<sequence length="120" mass="12887">MTFTFPIQASSTEHIPVERSSKGTWPSSSWTVPSSQPEADAASERETRRSRRPESSGASCRGTSTSREKKAPAKTTSYHRLGDIQGCPDSDFGIVASSFGLPKARDQDRSPVASVSNSVP</sequence>
<protein>
    <submittedName>
        <fullName evidence="3">Uncharacterized protein</fullName>
    </submittedName>
</protein>
<keyword evidence="2" id="KW-1185">Reference proteome</keyword>
<accession>A0A1I7YTS3</accession>
<evidence type="ECO:0000256" key="1">
    <source>
        <dbReference type="SAM" id="MobiDB-lite"/>
    </source>
</evidence>
<dbReference type="WBParaSite" id="L893_g19755.t1">
    <property type="protein sequence ID" value="L893_g19755.t1"/>
    <property type="gene ID" value="L893_g19755"/>
</dbReference>
<dbReference type="AlphaFoldDB" id="A0A1I7YTS3"/>
<proteinExistence type="predicted"/>
<feature type="compositionally biased region" description="Low complexity" evidence="1">
    <location>
        <begin position="24"/>
        <end position="40"/>
    </location>
</feature>
<evidence type="ECO:0000313" key="3">
    <source>
        <dbReference type="WBParaSite" id="L893_g19755.t1"/>
    </source>
</evidence>